<sequence length="203" mass="22480">MKQPAFLHSFAYGLILSIPLTLTFISGFSSSENSNGENNSFLLTTLVIGFLSLPGSLILFLIGFTAAFSGKTGGMITVACIALSIPNAHIMGMLYAHMYKKIKQKTKNQNNILLRDCPKCSSPINTHACICKHCHSAVEPLYVNNPTANRQVIKILKLQSLGFHDNEIAKKLNDDGDFFLEDHSNWDKKKINSLITKLKTHKI</sequence>
<dbReference type="Proteomes" id="UP000578688">
    <property type="component" value="Unassembled WGS sequence"/>
</dbReference>
<evidence type="ECO:0000313" key="3">
    <source>
        <dbReference type="Proteomes" id="UP000578688"/>
    </source>
</evidence>
<keyword evidence="1" id="KW-0472">Membrane</keyword>
<comment type="caution">
    <text evidence="2">The sequence shown here is derived from an EMBL/GenBank/DDBJ whole genome shotgun (WGS) entry which is preliminary data.</text>
</comment>
<feature type="transmembrane region" description="Helical" evidence="1">
    <location>
        <begin position="74"/>
        <end position="96"/>
    </location>
</feature>
<feature type="transmembrane region" description="Helical" evidence="1">
    <location>
        <begin position="6"/>
        <end position="29"/>
    </location>
</feature>
<dbReference type="EMBL" id="JACBYV010000001">
    <property type="protein sequence ID" value="NYH76233.1"/>
    <property type="molecule type" value="Genomic_DNA"/>
</dbReference>
<keyword evidence="3" id="KW-1185">Reference proteome</keyword>
<gene>
    <name evidence="2" type="ORF">FHR27_004843</name>
</gene>
<reference evidence="2 3" key="1">
    <citation type="submission" date="2020-07" db="EMBL/GenBank/DDBJ databases">
        <title>Genomic analyses of the natural microbiome of Caenorhabditis elegans.</title>
        <authorList>
            <person name="Samuel B."/>
        </authorList>
    </citation>
    <scope>NUCLEOTIDE SEQUENCE [LARGE SCALE GENOMIC DNA]</scope>
    <source>
        <strain evidence="2 3">BIGb0408</strain>
    </source>
</reference>
<keyword evidence="1" id="KW-1133">Transmembrane helix</keyword>
<proteinExistence type="predicted"/>
<organism evidence="2 3">
    <name type="scientific">Phytopseudomonas flavescens</name>
    <dbReference type="NCBI Taxonomy" id="29435"/>
    <lineage>
        <taxon>Bacteria</taxon>
        <taxon>Pseudomonadati</taxon>
        <taxon>Pseudomonadota</taxon>
        <taxon>Gammaproteobacteria</taxon>
        <taxon>Pseudomonadales</taxon>
        <taxon>Pseudomonadaceae</taxon>
        <taxon>Phytopseudomonas</taxon>
    </lineage>
</organism>
<dbReference type="AlphaFoldDB" id="A0A7Y9XRP4"/>
<dbReference type="RefSeq" id="WP_156152818.1">
    <property type="nucleotide sequence ID" value="NZ_JACBYV010000001.1"/>
</dbReference>
<evidence type="ECO:0000256" key="1">
    <source>
        <dbReference type="SAM" id="Phobius"/>
    </source>
</evidence>
<protein>
    <submittedName>
        <fullName evidence="2">Uncharacterized protein</fullName>
    </submittedName>
</protein>
<keyword evidence="1" id="KW-0812">Transmembrane</keyword>
<feature type="transmembrane region" description="Helical" evidence="1">
    <location>
        <begin position="41"/>
        <end position="68"/>
    </location>
</feature>
<name>A0A7Y9XRP4_9GAMM</name>
<accession>A0A7Y9XRP4</accession>
<evidence type="ECO:0000313" key="2">
    <source>
        <dbReference type="EMBL" id="NYH76233.1"/>
    </source>
</evidence>